<reference evidence="2 3" key="1">
    <citation type="journal article" date="2019" name="Mol. Ecol. Resour.">
        <title>Chromosome-level genome assembly of Triplophysa tibetana, a fish adapted to the harsh high-altitude environment of the Tibetan Plateau.</title>
        <authorList>
            <person name="Yang X."/>
            <person name="Liu H."/>
            <person name="Ma Z."/>
            <person name="Zou Y."/>
            <person name="Zou M."/>
            <person name="Mao Y."/>
            <person name="Li X."/>
            <person name="Wang H."/>
            <person name="Chen T."/>
            <person name="Wang W."/>
            <person name="Yang R."/>
        </authorList>
    </citation>
    <scope>NUCLEOTIDE SEQUENCE [LARGE SCALE GENOMIC DNA]</scope>
    <source>
        <strain evidence="2">TTIB1903HZAU</strain>
        <tissue evidence="2">Muscle</tissue>
    </source>
</reference>
<organism evidence="2 3">
    <name type="scientific">Triplophysa tibetana</name>
    <dbReference type="NCBI Taxonomy" id="1572043"/>
    <lineage>
        <taxon>Eukaryota</taxon>
        <taxon>Metazoa</taxon>
        <taxon>Chordata</taxon>
        <taxon>Craniata</taxon>
        <taxon>Vertebrata</taxon>
        <taxon>Euteleostomi</taxon>
        <taxon>Actinopterygii</taxon>
        <taxon>Neopterygii</taxon>
        <taxon>Teleostei</taxon>
        <taxon>Ostariophysi</taxon>
        <taxon>Cypriniformes</taxon>
        <taxon>Nemacheilidae</taxon>
        <taxon>Triplophysa</taxon>
    </lineage>
</organism>
<gene>
    <name evidence="2" type="ORF">E1301_Tti022013</name>
</gene>
<sequence>MSSSLTRQQDSNRRRRPALMAVWHSISLGESTRRFFVGINPSKSATKRVGGKRTERSRRSGTTQSTLMCVVLSENERTLNASESFEHELPFADMNRTCEYCAQFNIVSQFNRVTVDDLDASALYDDFIICFGQSDHKYLETFALKSELEAVENQDLLEKQERLGERKTALEISRVDDRKSVRCPVSVCQNQGLGAHTIATT</sequence>
<accession>A0A5A9N050</accession>
<name>A0A5A9N050_9TELE</name>
<dbReference type="AlphaFoldDB" id="A0A5A9N050"/>
<evidence type="ECO:0000313" key="2">
    <source>
        <dbReference type="EMBL" id="KAA0702515.1"/>
    </source>
</evidence>
<dbReference type="Proteomes" id="UP000324632">
    <property type="component" value="Chromosome 25"/>
</dbReference>
<evidence type="ECO:0000313" key="3">
    <source>
        <dbReference type="Proteomes" id="UP000324632"/>
    </source>
</evidence>
<keyword evidence="3" id="KW-1185">Reference proteome</keyword>
<feature type="region of interest" description="Disordered" evidence="1">
    <location>
        <begin position="44"/>
        <end position="63"/>
    </location>
</feature>
<protein>
    <submittedName>
        <fullName evidence="2">Uncharacterized protein</fullName>
    </submittedName>
</protein>
<evidence type="ECO:0000256" key="1">
    <source>
        <dbReference type="SAM" id="MobiDB-lite"/>
    </source>
</evidence>
<comment type="caution">
    <text evidence="2">The sequence shown here is derived from an EMBL/GenBank/DDBJ whole genome shotgun (WGS) entry which is preliminary data.</text>
</comment>
<dbReference type="EMBL" id="SOYY01000025">
    <property type="protein sequence ID" value="KAA0702515.1"/>
    <property type="molecule type" value="Genomic_DNA"/>
</dbReference>
<proteinExistence type="predicted"/>